<dbReference type="Gene3D" id="3.40.50.300">
    <property type="entry name" value="P-loop containing nucleotide triphosphate hydrolases"/>
    <property type="match status" value="1"/>
</dbReference>
<reference evidence="15" key="1">
    <citation type="journal article" date="2019" name="Int. J. Syst. Evol. Microbiol.">
        <title>The Global Catalogue of Microorganisms (GCM) 10K type strain sequencing project: providing services to taxonomists for standard genome sequencing and annotation.</title>
        <authorList>
            <consortium name="The Broad Institute Genomics Platform"/>
            <consortium name="The Broad Institute Genome Sequencing Center for Infectious Disease"/>
            <person name="Wu L."/>
            <person name="Ma J."/>
        </authorList>
    </citation>
    <scope>NUCLEOTIDE SEQUENCE [LARGE SCALE GENOMIC DNA]</scope>
    <source>
        <strain evidence="15">CGMCC 1.16306</strain>
    </source>
</reference>
<evidence type="ECO:0000313" key="14">
    <source>
        <dbReference type="EMBL" id="MFC7358559.1"/>
    </source>
</evidence>
<comment type="similarity">
    <text evidence="3 10 13">Belongs to the IPP transferase family.</text>
</comment>
<evidence type="ECO:0000256" key="13">
    <source>
        <dbReference type="RuleBase" id="RU003785"/>
    </source>
</evidence>
<comment type="catalytic activity">
    <reaction evidence="9 10 11">
        <text>adenosine(37) in tRNA + dimethylallyl diphosphate = N(6)-dimethylallyladenosine(37) in tRNA + diphosphate</text>
        <dbReference type="Rhea" id="RHEA:26482"/>
        <dbReference type="Rhea" id="RHEA-COMP:10162"/>
        <dbReference type="Rhea" id="RHEA-COMP:10375"/>
        <dbReference type="ChEBI" id="CHEBI:33019"/>
        <dbReference type="ChEBI" id="CHEBI:57623"/>
        <dbReference type="ChEBI" id="CHEBI:74411"/>
        <dbReference type="ChEBI" id="CHEBI:74415"/>
        <dbReference type="EC" id="2.5.1.75"/>
    </reaction>
</comment>
<dbReference type="EMBL" id="JBHTBN010000007">
    <property type="protein sequence ID" value="MFC7358559.1"/>
    <property type="molecule type" value="Genomic_DNA"/>
</dbReference>
<dbReference type="InterPro" id="IPR039657">
    <property type="entry name" value="Dimethylallyltransferase"/>
</dbReference>
<dbReference type="HAMAP" id="MF_00185">
    <property type="entry name" value="IPP_trans"/>
    <property type="match status" value="1"/>
</dbReference>
<keyword evidence="4 10" id="KW-0808">Transferase</keyword>
<name>A0ABW2MUD3_9FLAO</name>
<accession>A0ABW2MUD3</accession>
<dbReference type="InterPro" id="IPR027417">
    <property type="entry name" value="P-loop_NTPase"/>
</dbReference>
<keyword evidence="7 10" id="KW-0067">ATP-binding</keyword>
<evidence type="ECO:0000256" key="11">
    <source>
        <dbReference type="RuleBase" id="RU003783"/>
    </source>
</evidence>
<gene>
    <name evidence="10 14" type="primary">miaA</name>
    <name evidence="14" type="ORF">ACFQO1_12730</name>
</gene>
<comment type="caution">
    <text evidence="14">The sequence shown here is derived from an EMBL/GenBank/DDBJ whole genome shotgun (WGS) entry which is preliminary data.</text>
</comment>
<keyword evidence="15" id="KW-1185">Reference proteome</keyword>
<evidence type="ECO:0000256" key="4">
    <source>
        <dbReference type="ARBA" id="ARBA00022679"/>
    </source>
</evidence>
<organism evidence="14 15">
    <name type="scientific">Jejudonia soesokkakensis</name>
    <dbReference type="NCBI Taxonomy" id="1323432"/>
    <lineage>
        <taxon>Bacteria</taxon>
        <taxon>Pseudomonadati</taxon>
        <taxon>Bacteroidota</taxon>
        <taxon>Flavobacteriia</taxon>
        <taxon>Flavobacteriales</taxon>
        <taxon>Flavobacteriaceae</taxon>
        <taxon>Jejudonia</taxon>
    </lineage>
</organism>
<comment type="function">
    <text evidence="2 10 12">Catalyzes the transfer of a dimethylallyl group onto the adenine at position 37 in tRNAs that read codons beginning with uridine, leading to the formation of N6-(dimethylallyl)adenosine (i(6)A).</text>
</comment>
<dbReference type="Proteomes" id="UP001596415">
    <property type="component" value="Unassembled WGS sequence"/>
</dbReference>
<dbReference type="EC" id="2.5.1.75" evidence="10"/>
<dbReference type="GO" id="GO:0052381">
    <property type="term" value="F:tRNA dimethylallyltransferase activity"/>
    <property type="evidence" value="ECO:0007669"/>
    <property type="project" value="UniProtKB-EC"/>
</dbReference>
<evidence type="ECO:0000256" key="2">
    <source>
        <dbReference type="ARBA" id="ARBA00003213"/>
    </source>
</evidence>
<evidence type="ECO:0000256" key="5">
    <source>
        <dbReference type="ARBA" id="ARBA00022694"/>
    </source>
</evidence>
<proteinExistence type="inferred from homology"/>
<dbReference type="NCBIfam" id="TIGR00174">
    <property type="entry name" value="miaA"/>
    <property type="match status" value="1"/>
</dbReference>
<keyword evidence="6 10" id="KW-0547">Nucleotide-binding</keyword>
<dbReference type="PANTHER" id="PTHR11088:SF60">
    <property type="entry name" value="TRNA DIMETHYLALLYLTRANSFERASE"/>
    <property type="match status" value="1"/>
</dbReference>
<keyword evidence="8 10" id="KW-0460">Magnesium</keyword>
<dbReference type="SUPFAM" id="SSF52540">
    <property type="entry name" value="P-loop containing nucleoside triphosphate hydrolases"/>
    <property type="match status" value="2"/>
</dbReference>
<dbReference type="Gene3D" id="1.10.20.140">
    <property type="match status" value="1"/>
</dbReference>
<evidence type="ECO:0000256" key="3">
    <source>
        <dbReference type="ARBA" id="ARBA00005842"/>
    </source>
</evidence>
<evidence type="ECO:0000256" key="1">
    <source>
        <dbReference type="ARBA" id="ARBA00001946"/>
    </source>
</evidence>
<evidence type="ECO:0000256" key="7">
    <source>
        <dbReference type="ARBA" id="ARBA00022840"/>
    </source>
</evidence>
<comment type="subunit">
    <text evidence="10">Monomer.</text>
</comment>
<evidence type="ECO:0000256" key="9">
    <source>
        <dbReference type="ARBA" id="ARBA00049563"/>
    </source>
</evidence>
<comment type="caution">
    <text evidence="10">Lacks conserved residue(s) required for the propagation of feature annotation.</text>
</comment>
<evidence type="ECO:0000256" key="8">
    <source>
        <dbReference type="ARBA" id="ARBA00022842"/>
    </source>
</evidence>
<evidence type="ECO:0000256" key="12">
    <source>
        <dbReference type="RuleBase" id="RU003784"/>
    </source>
</evidence>
<protein>
    <recommendedName>
        <fullName evidence="10">tRNA dimethylallyltransferase</fullName>
        <ecNumber evidence="10">2.5.1.75</ecNumber>
    </recommendedName>
    <alternativeName>
        <fullName evidence="10">Dimethylallyl diphosphate:tRNA dimethylallyltransferase</fullName>
        <shortName evidence="10">DMAPP:tRNA dimethylallyltransferase</shortName>
        <shortName evidence="10">DMATase</shortName>
    </alternativeName>
    <alternativeName>
        <fullName evidence="10">Isopentenyl-diphosphate:tRNA isopentenyltransferase</fullName>
        <shortName evidence="10">IPP transferase</shortName>
        <shortName evidence="10">IPPT</shortName>
        <shortName evidence="10">IPTase</shortName>
    </alternativeName>
</protein>
<feature type="binding site" evidence="10">
    <location>
        <begin position="30"/>
        <end position="35"/>
    </location>
    <ligand>
        <name>substrate</name>
    </ligand>
</feature>
<evidence type="ECO:0000313" key="15">
    <source>
        <dbReference type="Proteomes" id="UP001596415"/>
    </source>
</evidence>
<sequence length="320" mass="36570">MTQNTAIDVENLYILMSSKKPLLICVVGPTAIGKTALAIEIARAFSTEIVSADSRQFFQEMNIGTAVPSVEELALVPHHFIQQISITENYSVGDFERDALQTLDTLFKKKDVAVMVGGSGLYVDAVVKGLDTFPEVPSEIRNQLTKELEENGLEALQKELEKVDPTYYKTIDFQNPRRITRALEIYRTTGNPYSTYIRSKPAARNFNTIYIGIRADRKIIYDRINQRVDIMMDHGLLNEAEKLYEHRDLNALQTVGYRELFQYFDGAFSLAEAVSEIKKNTRRFAKRQLTWLRKNEAIHWIDFPVHVSEVITQIKAKNTL</sequence>
<keyword evidence="5 10" id="KW-0819">tRNA processing</keyword>
<comment type="cofactor">
    <cofactor evidence="1 10">
        <name>Mg(2+)</name>
        <dbReference type="ChEBI" id="CHEBI:18420"/>
    </cofactor>
</comment>
<dbReference type="Pfam" id="PF01715">
    <property type="entry name" value="IPPT"/>
    <property type="match status" value="1"/>
</dbReference>
<feature type="site" description="Interaction with substrate tRNA" evidence="10">
    <location>
        <position position="119"/>
    </location>
</feature>
<dbReference type="InterPro" id="IPR018022">
    <property type="entry name" value="IPT"/>
</dbReference>
<dbReference type="RefSeq" id="WP_380218538.1">
    <property type="nucleotide sequence ID" value="NZ_JBHTBN010000007.1"/>
</dbReference>
<evidence type="ECO:0000256" key="10">
    <source>
        <dbReference type="HAMAP-Rule" id="MF_00185"/>
    </source>
</evidence>
<evidence type="ECO:0000256" key="6">
    <source>
        <dbReference type="ARBA" id="ARBA00022741"/>
    </source>
</evidence>
<feature type="region of interest" description="Interaction with substrate tRNA" evidence="10">
    <location>
        <begin position="53"/>
        <end position="56"/>
    </location>
</feature>
<feature type="binding site" evidence="10">
    <location>
        <begin position="28"/>
        <end position="35"/>
    </location>
    <ligand>
        <name>ATP</name>
        <dbReference type="ChEBI" id="CHEBI:30616"/>
    </ligand>
</feature>
<feature type="site" description="Interaction with substrate tRNA" evidence="10">
    <location>
        <position position="141"/>
    </location>
</feature>
<dbReference type="PANTHER" id="PTHR11088">
    <property type="entry name" value="TRNA DIMETHYLALLYLTRANSFERASE"/>
    <property type="match status" value="1"/>
</dbReference>